<keyword evidence="4" id="KW-1185">Reference proteome</keyword>
<dbReference type="EMBL" id="JASCZI010272219">
    <property type="protein sequence ID" value="MED6221100.1"/>
    <property type="molecule type" value="Genomic_DNA"/>
</dbReference>
<reference evidence="3 4" key="1">
    <citation type="journal article" date="2023" name="Plants (Basel)">
        <title>Bridging the Gap: Combining Genomics and Transcriptomics Approaches to Understand Stylosanthes scabra, an Orphan Legume from the Brazilian Caatinga.</title>
        <authorList>
            <person name="Ferreira-Neto J.R.C."/>
            <person name="da Silva M.D."/>
            <person name="Binneck E."/>
            <person name="de Melo N.F."/>
            <person name="da Silva R.H."/>
            <person name="de Melo A.L.T.M."/>
            <person name="Pandolfi V."/>
            <person name="Bustamante F.O."/>
            <person name="Brasileiro-Vidal A.C."/>
            <person name="Benko-Iseppon A.M."/>
        </authorList>
    </citation>
    <scope>NUCLEOTIDE SEQUENCE [LARGE SCALE GENOMIC DNA]</scope>
    <source>
        <tissue evidence="3">Leaves</tissue>
    </source>
</reference>
<feature type="transmembrane region" description="Helical" evidence="2">
    <location>
        <begin position="78"/>
        <end position="103"/>
    </location>
</feature>
<dbReference type="Proteomes" id="UP001341840">
    <property type="component" value="Unassembled WGS sequence"/>
</dbReference>
<feature type="compositionally biased region" description="Basic and acidic residues" evidence="1">
    <location>
        <begin position="174"/>
        <end position="191"/>
    </location>
</feature>
<evidence type="ECO:0000313" key="4">
    <source>
        <dbReference type="Proteomes" id="UP001341840"/>
    </source>
</evidence>
<dbReference type="InterPro" id="IPR044950">
    <property type="entry name" value="TED6/7"/>
</dbReference>
<dbReference type="PANTHER" id="PTHR35697">
    <property type="entry name" value="OS08G0108300 PROTEIN"/>
    <property type="match status" value="1"/>
</dbReference>
<keyword evidence="2" id="KW-0812">Transmembrane</keyword>
<proteinExistence type="predicted"/>
<gene>
    <name evidence="3" type="ORF">PIB30_051139</name>
</gene>
<evidence type="ECO:0000313" key="3">
    <source>
        <dbReference type="EMBL" id="MED6221100.1"/>
    </source>
</evidence>
<keyword evidence="2" id="KW-1133">Transmembrane helix</keyword>
<protein>
    <submittedName>
        <fullName evidence="3">Uncharacterized protein</fullName>
    </submittedName>
</protein>
<accession>A0ABU6ZGK7</accession>
<comment type="caution">
    <text evidence="3">The sequence shown here is derived from an EMBL/GenBank/DDBJ whole genome shotgun (WGS) entry which is preliminary data.</text>
</comment>
<feature type="region of interest" description="Disordered" evidence="1">
    <location>
        <begin position="163"/>
        <end position="191"/>
    </location>
</feature>
<evidence type="ECO:0000256" key="2">
    <source>
        <dbReference type="SAM" id="Phobius"/>
    </source>
</evidence>
<organism evidence="3 4">
    <name type="scientific">Stylosanthes scabra</name>
    <dbReference type="NCBI Taxonomy" id="79078"/>
    <lineage>
        <taxon>Eukaryota</taxon>
        <taxon>Viridiplantae</taxon>
        <taxon>Streptophyta</taxon>
        <taxon>Embryophyta</taxon>
        <taxon>Tracheophyta</taxon>
        <taxon>Spermatophyta</taxon>
        <taxon>Magnoliopsida</taxon>
        <taxon>eudicotyledons</taxon>
        <taxon>Gunneridae</taxon>
        <taxon>Pentapetalae</taxon>
        <taxon>rosids</taxon>
        <taxon>fabids</taxon>
        <taxon>Fabales</taxon>
        <taxon>Fabaceae</taxon>
        <taxon>Papilionoideae</taxon>
        <taxon>50 kb inversion clade</taxon>
        <taxon>dalbergioids sensu lato</taxon>
        <taxon>Dalbergieae</taxon>
        <taxon>Pterocarpus clade</taxon>
        <taxon>Stylosanthes</taxon>
    </lineage>
</organism>
<evidence type="ECO:0000256" key="1">
    <source>
        <dbReference type="SAM" id="MobiDB-lite"/>
    </source>
</evidence>
<dbReference type="PANTHER" id="PTHR35697:SF1">
    <property type="entry name" value="PROTEIN TRACHEARY ELEMENT DIFFERENTIATION-RELATED 7"/>
    <property type="match status" value="1"/>
</dbReference>
<name>A0ABU6ZGK7_9FABA</name>
<sequence length="191" mass="21351">MASSQPNIHFNFPQFPPPPFHPFNYPPPPPPPLSPPPSHPFAPPPPHVYPPPTPHHPVHPPPYPVPTPPSPDNHNPTIIVVVFVSFGCLLLLALLGFALCCMIKKWKKKKQETDIIHFDEHRHVTEAIVPGPFGEQVVVLSVEDDVHIDEEIIKNEEFGHALHAKQSSTANEGNDPRSPDHDHQQKLENKN</sequence>
<feature type="region of interest" description="Disordered" evidence="1">
    <location>
        <begin position="21"/>
        <end position="53"/>
    </location>
</feature>
<keyword evidence="2" id="KW-0472">Membrane</keyword>